<accession>A0A8H7ZAR7</accession>
<feature type="region of interest" description="Disordered" evidence="1">
    <location>
        <begin position="1"/>
        <end position="22"/>
    </location>
</feature>
<proteinExistence type="predicted"/>
<gene>
    <name evidence="2" type="ORF">I7I52_03379</name>
</gene>
<name>A0A8H7ZAR7_AJECA</name>
<comment type="caution">
    <text evidence="2">The sequence shown here is derived from an EMBL/GenBank/DDBJ whole genome shotgun (WGS) entry which is preliminary data.</text>
</comment>
<dbReference type="Proteomes" id="UP000670092">
    <property type="component" value="Unassembled WGS sequence"/>
</dbReference>
<protein>
    <submittedName>
        <fullName evidence="2">Uncharacterized protein</fullName>
    </submittedName>
</protein>
<evidence type="ECO:0000313" key="2">
    <source>
        <dbReference type="EMBL" id="KAG5304887.1"/>
    </source>
</evidence>
<dbReference type="VEuPathDB" id="FungiDB:I7I52_03379"/>
<dbReference type="EMBL" id="JAEVHI010000001">
    <property type="protein sequence ID" value="KAG5304887.1"/>
    <property type="molecule type" value="Genomic_DNA"/>
</dbReference>
<evidence type="ECO:0000313" key="3">
    <source>
        <dbReference type="Proteomes" id="UP000670092"/>
    </source>
</evidence>
<evidence type="ECO:0000256" key="1">
    <source>
        <dbReference type="SAM" id="MobiDB-lite"/>
    </source>
</evidence>
<organism evidence="2 3">
    <name type="scientific">Ajellomyces capsulatus</name>
    <name type="common">Darling's disease fungus</name>
    <name type="synonym">Histoplasma capsulatum</name>
    <dbReference type="NCBI Taxonomy" id="5037"/>
    <lineage>
        <taxon>Eukaryota</taxon>
        <taxon>Fungi</taxon>
        <taxon>Dikarya</taxon>
        <taxon>Ascomycota</taxon>
        <taxon>Pezizomycotina</taxon>
        <taxon>Eurotiomycetes</taxon>
        <taxon>Eurotiomycetidae</taxon>
        <taxon>Onygenales</taxon>
        <taxon>Ajellomycetaceae</taxon>
        <taxon>Histoplasma</taxon>
    </lineage>
</organism>
<sequence length="141" mass="16937">MCLPPHQKRKKERKKKEKESRNRSKVLHRLYIVQSLFKRLLHCLCNLHPIPLPTHLPHTIHQTLINLLQLLYREPIRPLRKSMMQCFESTIIHNQLSSIKCVPLMLLSSLRMQKFLYTHLAGCGSRPWSRAVERWYVWLRP</sequence>
<reference evidence="2 3" key="1">
    <citation type="submission" date="2021-01" db="EMBL/GenBank/DDBJ databases">
        <title>Chromosome-level genome assembly of a human fungal pathogen reveals clustering of transcriptionally co-regulated genes.</title>
        <authorList>
            <person name="Voorhies M."/>
            <person name="Cohen S."/>
            <person name="Shea T.P."/>
            <person name="Petrus S."/>
            <person name="Munoz J.F."/>
            <person name="Poplawski S."/>
            <person name="Goldman W.E."/>
            <person name="Michael T."/>
            <person name="Cuomo C.A."/>
            <person name="Sil A."/>
            <person name="Beyhan S."/>
        </authorList>
    </citation>
    <scope>NUCLEOTIDE SEQUENCE [LARGE SCALE GENOMIC DNA]</scope>
    <source>
        <strain evidence="2 3">G184AR</strain>
    </source>
</reference>
<feature type="compositionally biased region" description="Basic residues" evidence="1">
    <location>
        <begin position="1"/>
        <end position="16"/>
    </location>
</feature>
<dbReference type="AlphaFoldDB" id="A0A8H7ZAR7"/>